<dbReference type="SMART" id="SM00490">
    <property type="entry name" value="HELICc"/>
    <property type="match status" value="1"/>
</dbReference>
<dbReference type="EMBL" id="JBHUEH010000023">
    <property type="protein sequence ID" value="MFD1887029.1"/>
    <property type="molecule type" value="Genomic_DNA"/>
</dbReference>
<dbReference type="InterPro" id="IPR027417">
    <property type="entry name" value="P-loop_NTPase"/>
</dbReference>
<keyword evidence="6" id="KW-0067">ATP-binding</keyword>
<feature type="domain" description="Helicase ATP-binding" evidence="4">
    <location>
        <begin position="619"/>
        <end position="755"/>
    </location>
</feature>
<name>A0ABW4RMY6_9BACL</name>
<dbReference type="Gene3D" id="3.40.50.300">
    <property type="entry name" value="P-loop containing nucleotide triphosphate hydrolases"/>
    <property type="match status" value="1"/>
</dbReference>
<dbReference type="InterPro" id="IPR022138">
    <property type="entry name" value="DUF3670"/>
</dbReference>
<organism evidence="6 7">
    <name type="scientific">Paenibacillus wenxiniae</name>
    <dbReference type="NCBI Taxonomy" id="1636843"/>
    <lineage>
        <taxon>Bacteria</taxon>
        <taxon>Bacillati</taxon>
        <taxon>Bacillota</taxon>
        <taxon>Bacilli</taxon>
        <taxon>Bacillales</taxon>
        <taxon>Paenibacillaceae</taxon>
        <taxon>Paenibacillus</taxon>
    </lineage>
</organism>
<dbReference type="InterPro" id="IPR000330">
    <property type="entry name" value="SNF2_N"/>
</dbReference>
<dbReference type="SUPFAM" id="SSF52540">
    <property type="entry name" value="P-loop containing nucleoside triphosphate hydrolases"/>
    <property type="match status" value="2"/>
</dbReference>
<dbReference type="SMART" id="SM00487">
    <property type="entry name" value="DEXDc"/>
    <property type="match status" value="1"/>
</dbReference>
<dbReference type="Pfam" id="PF00271">
    <property type="entry name" value="Helicase_C"/>
    <property type="match status" value="1"/>
</dbReference>
<keyword evidence="1 6" id="KW-0378">Hydrolase</keyword>
<gene>
    <name evidence="6" type="ORF">ACFSC9_16175</name>
</gene>
<feature type="compositionally biased region" description="Polar residues" evidence="3">
    <location>
        <begin position="575"/>
        <end position="590"/>
    </location>
</feature>
<dbReference type="Proteomes" id="UP001597233">
    <property type="component" value="Unassembled WGS sequence"/>
</dbReference>
<sequence>MSHHLQHISVRVGLSEYGDALIYGTKEAYGLVPAMYLKQLLFAWHEPSFYGTELQTEQTPEVELIVLPAEQVIPFFAEAELLHHVRWSWEDEAATLRQLAPALLACLNEKKYLPSLAAYRRGRLQWKWDAEQLLRTVPRAQRQALQSTLKHDVSPELLAGLQAAFSAAVSEQYYNSEAENADLRREFPALFDRNNSTAGLDESTWLVTIGWKSDMAPFRPALQLLEPEDTNSGWRLRLVLQDKQDETHLVPVQLRLDGSAHGDWPTGWEAPIGDRSTNWREQLRAVLPIQQFGTDDDMIGRSLNNEQAWRFLSQYSNRLLQAGWLVLLPAWWETARRKRPKLKAKISEDEEKRTGKSFFGLDALIDFDWRVAIGETELSEDEFLELAEKHERLALFRGQWIVLDPELLEQIRRAMSGIDRRRGLSFQDVLQLHLMRQGKAAESEEEEQDEELLEMQRIEIEVELNAQLEELIRQISQQNELPLIPIPAGLQAQLRPYQQEGFSWLSFLRRFGLGACLADDMGLGKTIQLITYLLHIREDAARVAQMELSDAIHAVHVNSIDVNTVDVNAVHVNAMDTTSTTKRPSKTAPSHSHAEDESEQTGNARSISGAEAEAGDAHSISTMLQAADTPTSLVICPTSVLGNWQKEIARFAPSLRVALHYGSKRSSGDDFQQLVEQHDVILTSYATASLDQELLQTVTWATVCLDEAQNIKNAQTRQSQTVRSLHALHRVALTGTPIENRLAELWSIYDFITPGYLGGMKGFQDRFATPIEKEQDEERTLELQRMVKPFMLRRTKKDPNIQLNLPEKNEMKTYLNLTPEQGAMYDQAVNQLMQQVNQLQGMKRKGAILSALTQLKLLCDHPDLVHMPQTLEEGQEPEEISMENDALINRSAKLERLLEMVRELREEGEKCLIFTQYIGMGQMMQRILSEELNEPVLYLNGSTSKTARDRMIEQFQAPGEPNIFILSLKAGGVGLNLTAASHVFHVDRWWNPAVENQATDRAYRMGQQRNVQVHKFISLGTLEERIDEMLESKQQLSNNIIATSEGWITELSNDELQSLFSLRREFS</sequence>
<keyword evidence="2" id="KW-0175">Coiled coil</keyword>
<dbReference type="PROSITE" id="PS51192">
    <property type="entry name" value="HELICASE_ATP_BIND_1"/>
    <property type="match status" value="1"/>
</dbReference>
<evidence type="ECO:0000256" key="2">
    <source>
        <dbReference type="SAM" id="Coils"/>
    </source>
</evidence>
<keyword evidence="7" id="KW-1185">Reference proteome</keyword>
<dbReference type="EC" id="3.6.4.-" evidence="6"/>
<dbReference type="GO" id="GO:0004386">
    <property type="term" value="F:helicase activity"/>
    <property type="evidence" value="ECO:0007669"/>
    <property type="project" value="UniProtKB-KW"/>
</dbReference>
<proteinExistence type="predicted"/>
<evidence type="ECO:0000259" key="5">
    <source>
        <dbReference type="PROSITE" id="PS51194"/>
    </source>
</evidence>
<evidence type="ECO:0000313" key="7">
    <source>
        <dbReference type="Proteomes" id="UP001597233"/>
    </source>
</evidence>
<dbReference type="InterPro" id="IPR038718">
    <property type="entry name" value="SNF2-like_sf"/>
</dbReference>
<keyword evidence="6" id="KW-0347">Helicase</keyword>
<dbReference type="PROSITE" id="PS51194">
    <property type="entry name" value="HELICASE_CTER"/>
    <property type="match status" value="1"/>
</dbReference>
<dbReference type="PANTHER" id="PTHR10799">
    <property type="entry name" value="SNF2/RAD54 HELICASE FAMILY"/>
    <property type="match status" value="1"/>
</dbReference>
<dbReference type="InterPro" id="IPR014001">
    <property type="entry name" value="Helicase_ATP-bd"/>
</dbReference>
<feature type="domain" description="Helicase C-terminal" evidence="5">
    <location>
        <begin position="893"/>
        <end position="1052"/>
    </location>
</feature>
<keyword evidence="6" id="KW-0547">Nucleotide-binding</keyword>
<dbReference type="GO" id="GO:0016787">
    <property type="term" value="F:hydrolase activity"/>
    <property type="evidence" value="ECO:0007669"/>
    <property type="project" value="UniProtKB-KW"/>
</dbReference>
<feature type="coiled-coil region" evidence="2">
    <location>
        <begin position="441"/>
        <end position="481"/>
    </location>
</feature>
<protein>
    <submittedName>
        <fullName evidence="6">DEAD/DEAH box helicase</fullName>
        <ecNumber evidence="6">3.6.4.-</ecNumber>
    </submittedName>
</protein>
<dbReference type="CDD" id="cd18793">
    <property type="entry name" value="SF2_C_SNF"/>
    <property type="match status" value="1"/>
</dbReference>
<dbReference type="Gene3D" id="3.40.50.10810">
    <property type="entry name" value="Tandem AAA-ATPase domain"/>
    <property type="match status" value="2"/>
</dbReference>
<dbReference type="Pfam" id="PF12419">
    <property type="entry name" value="DUF3670"/>
    <property type="match status" value="1"/>
</dbReference>
<evidence type="ECO:0000313" key="6">
    <source>
        <dbReference type="EMBL" id="MFD1887029.1"/>
    </source>
</evidence>
<evidence type="ECO:0000256" key="3">
    <source>
        <dbReference type="SAM" id="MobiDB-lite"/>
    </source>
</evidence>
<comment type="caution">
    <text evidence="6">The sequence shown here is derived from an EMBL/GenBank/DDBJ whole genome shotgun (WGS) entry which is preliminary data.</text>
</comment>
<feature type="region of interest" description="Disordered" evidence="3">
    <location>
        <begin position="575"/>
        <end position="612"/>
    </location>
</feature>
<dbReference type="Pfam" id="PF00176">
    <property type="entry name" value="SNF2-rel_dom"/>
    <property type="match status" value="1"/>
</dbReference>
<dbReference type="InterPro" id="IPR001650">
    <property type="entry name" value="Helicase_C-like"/>
</dbReference>
<reference evidence="7" key="1">
    <citation type="journal article" date="2019" name="Int. J. Syst. Evol. Microbiol.">
        <title>The Global Catalogue of Microorganisms (GCM) 10K type strain sequencing project: providing services to taxonomists for standard genome sequencing and annotation.</title>
        <authorList>
            <consortium name="The Broad Institute Genomics Platform"/>
            <consortium name="The Broad Institute Genome Sequencing Center for Infectious Disease"/>
            <person name="Wu L."/>
            <person name="Ma J."/>
        </authorList>
    </citation>
    <scope>NUCLEOTIDE SEQUENCE [LARGE SCALE GENOMIC DNA]</scope>
    <source>
        <strain evidence="7">CCUG 54950</strain>
    </source>
</reference>
<dbReference type="CDD" id="cd18012">
    <property type="entry name" value="DEXQc_arch_SWI2_SNF2"/>
    <property type="match status" value="1"/>
</dbReference>
<evidence type="ECO:0000259" key="4">
    <source>
        <dbReference type="PROSITE" id="PS51192"/>
    </source>
</evidence>
<evidence type="ECO:0000256" key="1">
    <source>
        <dbReference type="ARBA" id="ARBA00022801"/>
    </source>
</evidence>
<dbReference type="RefSeq" id="WP_347327253.1">
    <property type="nucleotide sequence ID" value="NZ_JBCGUH010000023.1"/>
</dbReference>
<accession>A0ABW4RMY6</accession>
<dbReference type="InterPro" id="IPR049730">
    <property type="entry name" value="SNF2/RAD54-like_C"/>
</dbReference>